<dbReference type="Proteomes" id="UP000051015">
    <property type="component" value="Unassembled WGS sequence"/>
</dbReference>
<protein>
    <submittedName>
        <fullName evidence="2">Phosphotransferase family protein</fullName>
    </submittedName>
</protein>
<sequence length="270" mass="31600">MDFRLDDGWQIRPIGGNTGMAYVGTKEQEKLFIKRNTSPFLAALSLEEITPRLVWTRHISTGDTLTAQEWLNGRCLTREEMKDRRVVELLTRVHRSNVLKKMLWQVGGRYVFPEDLLASYFRGLSSSLRQHPLLKNVANRLRSNQPKFDHRDYSVCHGDLNHKNWLLSDSNRLYLVDWESAALADPAMDLSVLMCQYVPRKDWKEWLTANFDKNLTDTFQQRIAWYCRLNLLLSVKNQCERGHFIEMNQDILKLADISKNQGGYDFTLFV</sequence>
<proteinExistence type="predicted"/>
<name>A0A0R2D7Y0_9LACO</name>
<gene>
    <name evidence="2" type="ORF">FC19_GL000933</name>
</gene>
<evidence type="ECO:0000259" key="1">
    <source>
        <dbReference type="Pfam" id="PF01636"/>
    </source>
</evidence>
<dbReference type="PANTHER" id="PTHR40086">
    <property type="entry name" value="PHOSPHOTRANSFERASE YTMP-RELATED"/>
    <property type="match status" value="1"/>
</dbReference>
<feature type="domain" description="Aminoglycoside phosphotransferase" evidence="1">
    <location>
        <begin position="48"/>
        <end position="215"/>
    </location>
</feature>
<dbReference type="STRING" id="1423725.FC19_GL000933"/>
<accession>A0A0R2D7Y0</accession>
<evidence type="ECO:0000313" key="2">
    <source>
        <dbReference type="EMBL" id="KRM96635.1"/>
    </source>
</evidence>
<comment type="caution">
    <text evidence="2">The sequence shown here is derived from an EMBL/GenBank/DDBJ whole genome shotgun (WGS) entry which is preliminary data.</text>
</comment>
<dbReference type="Pfam" id="PF01636">
    <property type="entry name" value="APH"/>
    <property type="match status" value="1"/>
</dbReference>
<dbReference type="OrthoDB" id="3171511at2"/>
<keyword evidence="2" id="KW-0808">Transferase</keyword>
<keyword evidence="3" id="KW-1185">Reference proteome</keyword>
<dbReference type="PANTHER" id="PTHR40086:SF1">
    <property type="entry name" value="CELL CYCLE REGULATOR CCRZ"/>
    <property type="match status" value="1"/>
</dbReference>
<dbReference type="InterPro" id="IPR002575">
    <property type="entry name" value="Aminoglycoside_PTrfase"/>
</dbReference>
<dbReference type="InterPro" id="IPR052077">
    <property type="entry name" value="CcrZ_PhaseVar_Mediator"/>
</dbReference>
<dbReference type="PATRIC" id="fig|1423725.3.peg.962"/>
<dbReference type="SUPFAM" id="SSF56112">
    <property type="entry name" value="Protein kinase-like (PK-like)"/>
    <property type="match status" value="1"/>
</dbReference>
<dbReference type="RefSeq" id="WP_057875939.1">
    <property type="nucleotide sequence ID" value="NZ_AYZD01000015.1"/>
</dbReference>
<dbReference type="EMBL" id="AYZD01000015">
    <property type="protein sequence ID" value="KRM96635.1"/>
    <property type="molecule type" value="Genomic_DNA"/>
</dbReference>
<reference evidence="2 3" key="1">
    <citation type="journal article" date="2015" name="Genome Announc.">
        <title>Expanding the biotechnology potential of lactobacilli through comparative genomics of 213 strains and associated genera.</title>
        <authorList>
            <person name="Sun Z."/>
            <person name="Harris H.M."/>
            <person name="McCann A."/>
            <person name="Guo C."/>
            <person name="Argimon S."/>
            <person name="Zhang W."/>
            <person name="Yang X."/>
            <person name="Jeffery I.B."/>
            <person name="Cooney J.C."/>
            <person name="Kagawa T.F."/>
            <person name="Liu W."/>
            <person name="Song Y."/>
            <person name="Salvetti E."/>
            <person name="Wrobel A."/>
            <person name="Rasinkangas P."/>
            <person name="Parkhill J."/>
            <person name="Rea M.C."/>
            <person name="O'Sullivan O."/>
            <person name="Ritari J."/>
            <person name="Douillard F.P."/>
            <person name="Paul Ross R."/>
            <person name="Yang R."/>
            <person name="Briner A.E."/>
            <person name="Felis G.E."/>
            <person name="de Vos W.M."/>
            <person name="Barrangou R."/>
            <person name="Klaenhammer T.R."/>
            <person name="Caufield P.W."/>
            <person name="Cui Y."/>
            <person name="Zhang H."/>
            <person name="O'Toole P.W."/>
        </authorList>
    </citation>
    <scope>NUCLEOTIDE SEQUENCE [LARGE SCALE GENOMIC DNA]</scope>
    <source>
        <strain evidence="2 3">DSM 21051</strain>
    </source>
</reference>
<dbReference type="AlphaFoldDB" id="A0A0R2D7Y0"/>
<dbReference type="Gene3D" id="3.90.1200.10">
    <property type="match status" value="1"/>
</dbReference>
<dbReference type="InterPro" id="IPR011009">
    <property type="entry name" value="Kinase-like_dom_sf"/>
</dbReference>
<evidence type="ECO:0000313" key="3">
    <source>
        <dbReference type="Proteomes" id="UP000051015"/>
    </source>
</evidence>
<dbReference type="GO" id="GO:0016740">
    <property type="term" value="F:transferase activity"/>
    <property type="evidence" value="ECO:0007669"/>
    <property type="project" value="UniProtKB-KW"/>
</dbReference>
<organism evidence="2 3">
    <name type="scientific">Liquorilactobacillus aquaticus DSM 21051</name>
    <dbReference type="NCBI Taxonomy" id="1423725"/>
    <lineage>
        <taxon>Bacteria</taxon>
        <taxon>Bacillati</taxon>
        <taxon>Bacillota</taxon>
        <taxon>Bacilli</taxon>
        <taxon>Lactobacillales</taxon>
        <taxon>Lactobacillaceae</taxon>
        <taxon>Liquorilactobacillus</taxon>
    </lineage>
</organism>